<keyword evidence="2" id="KW-1185">Reference proteome</keyword>
<protein>
    <submittedName>
        <fullName evidence="1">Uncharacterized protein</fullName>
    </submittedName>
</protein>
<name>A0ABZ2FA60_METCP</name>
<evidence type="ECO:0000313" key="2">
    <source>
        <dbReference type="Proteomes" id="UP001359308"/>
    </source>
</evidence>
<reference evidence="1 2" key="1">
    <citation type="submission" date="2022-09" db="EMBL/GenBank/DDBJ databases">
        <authorList>
            <person name="Giprobiosintez L."/>
        </authorList>
    </citation>
    <scope>NUCLEOTIDE SEQUENCE [LARGE SCALE GENOMIC DNA]</scope>
    <source>
        <strain evidence="2">VKPM-B-12549 (GBS-15)</strain>
    </source>
</reference>
<evidence type="ECO:0000313" key="1">
    <source>
        <dbReference type="EMBL" id="WWF03250.1"/>
    </source>
</evidence>
<sequence length="51" mass="5920">MNASRWKCIFVLLLLTLLGVGPMPITSIIGIYVVIARPQWFRELVKRVYDE</sequence>
<dbReference type="RefSeq" id="WP_198323199.1">
    <property type="nucleotide sequence ID" value="NZ_CP104311.1"/>
</dbReference>
<dbReference type="EMBL" id="CP104311">
    <property type="protein sequence ID" value="WWF03250.1"/>
    <property type="molecule type" value="Genomic_DNA"/>
</dbReference>
<dbReference type="Proteomes" id="UP001359308">
    <property type="component" value="Chromosome"/>
</dbReference>
<accession>A0ABZ2FA60</accession>
<organism evidence="1 2">
    <name type="scientific">Methylococcus capsulatus</name>
    <dbReference type="NCBI Taxonomy" id="414"/>
    <lineage>
        <taxon>Bacteria</taxon>
        <taxon>Pseudomonadati</taxon>
        <taxon>Pseudomonadota</taxon>
        <taxon>Gammaproteobacteria</taxon>
        <taxon>Methylococcales</taxon>
        <taxon>Methylococcaceae</taxon>
        <taxon>Methylococcus</taxon>
    </lineage>
</organism>
<proteinExistence type="predicted"/>
<gene>
    <name evidence="1" type="ORF">N4J17_06430</name>
</gene>